<evidence type="ECO:0000313" key="2">
    <source>
        <dbReference type="EMBL" id="GLC57348.1"/>
    </source>
</evidence>
<dbReference type="GO" id="GO:0060294">
    <property type="term" value="P:cilium movement involved in cell motility"/>
    <property type="evidence" value="ECO:0007669"/>
    <property type="project" value="TreeGrafter"/>
</dbReference>
<dbReference type="SUPFAM" id="SSF52540">
    <property type="entry name" value="P-loop containing nucleoside triphosphate hydrolases"/>
    <property type="match status" value="1"/>
</dbReference>
<dbReference type="PANTHER" id="PTHR10676:SF398">
    <property type="entry name" value="DYNEIN HEAVY CHAIN"/>
    <property type="match status" value="1"/>
</dbReference>
<sequence>ALAYASAPQLIAAASSIYDALLSHRAVLVVGSPGCGKSAAWKALVAASHGLEALASSGPAGELLVHVYSETLTAPRLQLGAADAAPGRGDTLGAVGADGRAPTDWLLRRLEGSLHWALRRRPEGANVQSGSAAVVGSSPKWVVFDGPLGTPKADRLGSLLLSRSLVLGSGGCVAELPSGAHYVWETSDLGGASPGLLASLPVVHVGGGGGAAGVWDTEAALAAGVRAVVKQQGMAPLVTPRFMRKLLALLGASLSGCEAAIRGLRERERGSHGPPGGLTLVSGLTALFGEVVRSLDVPAEASWAKQPADLELALARCAVFSCYWSLAGQLLGPGQRAAVEAAIRDAAAAAELPMVLPLGGSLAAWLVAPKRGGWVPWTATLHSLSADRPCIVPAMPLPLLSGGGGAAAAGRSSTDGGGGDAPGVDFHYYRDPRGGGGSLGLFVPSAASQALQYAAQLVLQAGGAPVLVGPPGSGRRTLLHHLLATVPMQQLRTTVVTAPGCAAASPTALQAAVMWHLAPGAGGCLRPTPGHRLVVVVEDLNAAVAGGHFDGRHAGELAAAAAAAAGGGDAAAAAVAGAAAAAAAGCEVEVQSATLEWLRHVLDEQAIRDPVSGLRLGLRGTSFAATCTPHGLLCGAEQLGGRLRRHLTQIHVDAAARCGPSDHFMTHGSVPASASASPHPPATSLTTVFSRPAVMLALAQHTVAHLAHCGVAEALTMPLPPAAAVLAATLEGVTRNIAALTHAGVTPALWHFDTAVVSGVVQRLCAAVAVANGIVGPGAGHDAPPPSSSGPSPPAAAAAATVVETRGSVPAPWGLREVLQRLAFEVGRAVMGHLSDSAPREALAKLLLQTMGRHLGALASGRLDAAVAAARQVLDTPPPPPPAAALAQQHLKVQAAAAAAAAPPP</sequence>
<reference evidence="2 3" key="1">
    <citation type="journal article" date="2023" name="Commun. Biol.">
        <title>Reorganization of the ancestral sex-determining regions during the evolution of trioecy in Pleodorina starrii.</title>
        <authorList>
            <person name="Takahashi K."/>
            <person name="Suzuki S."/>
            <person name="Kawai-Toyooka H."/>
            <person name="Yamamoto K."/>
            <person name="Hamaji T."/>
            <person name="Ootsuki R."/>
            <person name="Yamaguchi H."/>
            <person name="Kawachi M."/>
            <person name="Higashiyama T."/>
            <person name="Nozaki H."/>
        </authorList>
    </citation>
    <scope>NUCLEOTIDE SEQUENCE [LARGE SCALE GENOMIC DNA]</scope>
    <source>
        <strain evidence="2 3">NIES-4479</strain>
    </source>
</reference>
<accession>A0A9W6BSN2</accession>
<feature type="domain" description="Dynein heavy chain AAA 5 extension" evidence="1">
    <location>
        <begin position="279"/>
        <end position="378"/>
    </location>
</feature>
<dbReference type="Gene3D" id="1.10.472.130">
    <property type="match status" value="1"/>
</dbReference>
<name>A0A9W6BSN2_9CHLO</name>
<dbReference type="InterPro" id="IPR027417">
    <property type="entry name" value="P-loop_NTPase"/>
</dbReference>
<evidence type="ECO:0000313" key="3">
    <source>
        <dbReference type="Proteomes" id="UP001165080"/>
    </source>
</evidence>
<protein>
    <recommendedName>
        <fullName evidence="1">Dynein heavy chain AAA 5 extension domain-containing protein</fullName>
    </recommendedName>
</protein>
<gene>
    <name evidence="2" type="primary">PLESTB001739</name>
    <name evidence="2" type="ORF">PLESTB_001214800</name>
</gene>
<dbReference type="Pfam" id="PF17852">
    <property type="entry name" value="Dynein_AAA_lid"/>
    <property type="match status" value="1"/>
</dbReference>
<dbReference type="PANTHER" id="PTHR10676">
    <property type="entry name" value="DYNEIN HEAVY CHAIN FAMILY PROTEIN"/>
    <property type="match status" value="1"/>
</dbReference>
<dbReference type="GO" id="GO:0008569">
    <property type="term" value="F:minus-end-directed microtubule motor activity"/>
    <property type="evidence" value="ECO:0007669"/>
    <property type="project" value="TreeGrafter"/>
</dbReference>
<dbReference type="GO" id="GO:0097729">
    <property type="term" value="C:9+2 motile cilium"/>
    <property type="evidence" value="ECO:0007669"/>
    <property type="project" value="TreeGrafter"/>
</dbReference>
<proteinExistence type="predicted"/>
<dbReference type="InterPro" id="IPR041466">
    <property type="entry name" value="Dynein_AAA5_ext"/>
</dbReference>
<dbReference type="GO" id="GO:0045505">
    <property type="term" value="F:dynein intermediate chain binding"/>
    <property type="evidence" value="ECO:0007669"/>
    <property type="project" value="InterPro"/>
</dbReference>
<dbReference type="GO" id="GO:0030286">
    <property type="term" value="C:dynein complex"/>
    <property type="evidence" value="ECO:0007669"/>
    <property type="project" value="InterPro"/>
</dbReference>
<dbReference type="Pfam" id="PF12775">
    <property type="entry name" value="AAA_7"/>
    <property type="match status" value="1"/>
</dbReference>
<feature type="non-terminal residue" evidence="2">
    <location>
        <position position="905"/>
    </location>
</feature>
<comment type="caution">
    <text evidence="2">The sequence shown here is derived from an EMBL/GenBank/DDBJ whole genome shotgun (WGS) entry which is preliminary data.</text>
</comment>
<dbReference type="Proteomes" id="UP001165080">
    <property type="component" value="Unassembled WGS sequence"/>
</dbReference>
<organism evidence="2 3">
    <name type="scientific">Pleodorina starrii</name>
    <dbReference type="NCBI Taxonomy" id="330485"/>
    <lineage>
        <taxon>Eukaryota</taxon>
        <taxon>Viridiplantae</taxon>
        <taxon>Chlorophyta</taxon>
        <taxon>core chlorophytes</taxon>
        <taxon>Chlorophyceae</taxon>
        <taxon>CS clade</taxon>
        <taxon>Chlamydomonadales</taxon>
        <taxon>Volvocaceae</taxon>
        <taxon>Pleodorina</taxon>
    </lineage>
</organism>
<keyword evidence="3" id="KW-1185">Reference proteome</keyword>
<dbReference type="GO" id="GO:0051959">
    <property type="term" value="F:dynein light intermediate chain binding"/>
    <property type="evidence" value="ECO:0007669"/>
    <property type="project" value="InterPro"/>
</dbReference>
<dbReference type="AlphaFoldDB" id="A0A9W6BSN2"/>
<dbReference type="Gene3D" id="3.40.50.300">
    <property type="entry name" value="P-loop containing nucleotide triphosphate hydrolases"/>
    <property type="match status" value="2"/>
</dbReference>
<evidence type="ECO:0000259" key="1">
    <source>
        <dbReference type="Pfam" id="PF17852"/>
    </source>
</evidence>
<feature type="non-terminal residue" evidence="2">
    <location>
        <position position="1"/>
    </location>
</feature>
<dbReference type="EMBL" id="BRXU01000018">
    <property type="protein sequence ID" value="GLC57348.1"/>
    <property type="molecule type" value="Genomic_DNA"/>
</dbReference>
<dbReference type="InterPro" id="IPR026983">
    <property type="entry name" value="DHC"/>
</dbReference>